<dbReference type="EMBL" id="CP046640">
    <property type="protein sequence ID" value="QTL98344.1"/>
    <property type="molecule type" value="Genomic_DNA"/>
</dbReference>
<dbReference type="NCBIfam" id="TIGR00200">
    <property type="entry name" value="cinA_nterm"/>
    <property type="match status" value="1"/>
</dbReference>
<evidence type="ECO:0000256" key="1">
    <source>
        <dbReference type="HAMAP-Rule" id="MF_00226"/>
    </source>
</evidence>
<dbReference type="InterPro" id="IPR001453">
    <property type="entry name" value="MoaB/Mog_dom"/>
</dbReference>
<dbReference type="NCBIfam" id="TIGR00199">
    <property type="entry name" value="PncC_domain"/>
    <property type="match status" value="1"/>
</dbReference>
<dbReference type="Pfam" id="PF00994">
    <property type="entry name" value="MoCF_biosynth"/>
    <property type="match status" value="1"/>
</dbReference>
<dbReference type="Gene3D" id="3.90.950.20">
    <property type="entry name" value="CinA-like"/>
    <property type="match status" value="1"/>
</dbReference>
<dbReference type="Pfam" id="PF02464">
    <property type="entry name" value="CinA"/>
    <property type="match status" value="1"/>
</dbReference>
<dbReference type="InterPro" id="IPR036425">
    <property type="entry name" value="MoaB/Mog-like_dom_sf"/>
</dbReference>
<dbReference type="SMART" id="SM00852">
    <property type="entry name" value="MoCF_biosynth"/>
    <property type="match status" value="1"/>
</dbReference>
<evidence type="ECO:0000313" key="4">
    <source>
        <dbReference type="Proteomes" id="UP000665020"/>
    </source>
</evidence>
<dbReference type="InterPro" id="IPR008136">
    <property type="entry name" value="CinA_C"/>
</dbReference>
<dbReference type="NCBIfam" id="NF001813">
    <property type="entry name" value="PRK00549.1"/>
    <property type="match status" value="1"/>
</dbReference>
<dbReference type="SUPFAM" id="SSF142433">
    <property type="entry name" value="CinA-like"/>
    <property type="match status" value="1"/>
</dbReference>
<dbReference type="InterPro" id="IPR050101">
    <property type="entry name" value="CinA"/>
</dbReference>
<dbReference type="PIRSF" id="PIRSF006728">
    <property type="entry name" value="CinA"/>
    <property type="match status" value="1"/>
</dbReference>
<dbReference type="CDD" id="cd00885">
    <property type="entry name" value="cinA"/>
    <property type="match status" value="1"/>
</dbReference>
<keyword evidence="4" id="KW-1185">Reference proteome</keyword>
<name>A0A8A7KJP9_9FIRM</name>
<dbReference type="Gene3D" id="3.30.70.2860">
    <property type="match status" value="1"/>
</dbReference>
<evidence type="ECO:0000259" key="2">
    <source>
        <dbReference type="SMART" id="SM00852"/>
    </source>
</evidence>
<dbReference type="InterPro" id="IPR008135">
    <property type="entry name" value="Competence-induced_CinA"/>
</dbReference>
<comment type="similarity">
    <text evidence="1">Belongs to the CinA family.</text>
</comment>
<sequence>MIVEIISIGTELLLGDIIDTNSAYIAEKLTENGFDIHYVSTVGDNLARITATIKRAQQRADIIITTGGLGPTDDDLTREAIAASMGLELKKDERLLTAIKNYFREKNYSMTVNNEKQACLPEGATEIPNEKGTAPGILLERDDIIIISMPGVPGEMKDMLERKVLPYLKELSAGLIQSRVLNFFGIGESSLEMEIKDILDKQTNPTIALLAGKGEVKIRITSKASSKEKAGELIAAVEKGIRERVGEYVYGSDDKGLAVVVAELLKEKGLSIATAESCTGGLLGDRITNIAGSSEYFQGGVIVYSNQVKHELLGVEENTLKKYGAVSAETAQEMAEGIKDNMSTDIGIAITGIAGPGGGSQGKPVGLVYLGLAIDDYSQTFKLKLRNDRAWNKWMSTQYALYYLYRYLVNGQEF</sequence>
<accession>A0A8A7KJP9</accession>
<proteinExistence type="inferred from homology"/>
<protein>
    <recommendedName>
        <fullName evidence="1">Putative competence-damage inducible protein</fullName>
    </recommendedName>
</protein>
<evidence type="ECO:0000313" key="3">
    <source>
        <dbReference type="EMBL" id="QTL98344.1"/>
    </source>
</evidence>
<reference evidence="3" key="1">
    <citation type="submission" date="2019-12" db="EMBL/GenBank/DDBJ databases">
        <authorList>
            <person name="zhang j."/>
            <person name="sun C.M."/>
        </authorList>
    </citation>
    <scope>NUCLEOTIDE SEQUENCE</scope>
    <source>
        <strain evidence="3">NS-1</strain>
    </source>
</reference>
<dbReference type="InterPro" id="IPR036653">
    <property type="entry name" value="CinA-like_C"/>
</dbReference>
<dbReference type="NCBIfam" id="TIGR00177">
    <property type="entry name" value="molyb_syn"/>
    <property type="match status" value="1"/>
</dbReference>
<dbReference type="SUPFAM" id="SSF53218">
    <property type="entry name" value="Molybdenum cofactor biosynthesis proteins"/>
    <property type="match status" value="1"/>
</dbReference>
<organism evidence="3 4">
    <name type="scientific">Iocasia fonsfrigidae</name>
    <dbReference type="NCBI Taxonomy" id="2682810"/>
    <lineage>
        <taxon>Bacteria</taxon>
        <taxon>Bacillati</taxon>
        <taxon>Bacillota</taxon>
        <taxon>Clostridia</taxon>
        <taxon>Halanaerobiales</taxon>
        <taxon>Halanaerobiaceae</taxon>
        <taxon>Iocasia</taxon>
    </lineage>
</organism>
<dbReference type="PANTHER" id="PTHR13939:SF0">
    <property type="entry name" value="NMN AMIDOHYDROLASE-LIKE PROTEIN YFAY"/>
    <property type="match status" value="1"/>
</dbReference>
<feature type="domain" description="MoaB/Mog" evidence="2">
    <location>
        <begin position="4"/>
        <end position="170"/>
    </location>
</feature>
<dbReference type="RefSeq" id="WP_230866782.1">
    <property type="nucleotide sequence ID" value="NZ_CP046640.1"/>
</dbReference>
<dbReference type="HAMAP" id="MF_00226_B">
    <property type="entry name" value="CinA_B"/>
    <property type="match status" value="1"/>
</dbReference>
<dbReference type="PANTHER" id="PTHR13939">
    <property type="entry name" value="NICOTINAMIDE-NUCLEOTIDE AMIDOHYDROLASE PNCC"/>
    <property type="match status" value="1"/>
</dbReference>
<dbReference type="Gene3D" id="3.40.980.10">
    <property type="entry name" value="MoaB/Mog-like domain"/>
    <property type="match status" value="1"/>
</dbReference>
<dbReference type="Pfam" id="PF18146">
    <property type="entry name" value="CinA_KH"/>
    <property type="match status" value="1"/>
</dbReference>
<dbReference type="InterPro" id="IPR041424">
    <property type="entry name" value="CinA_KH"/>
</dbReference>
<dbReference type="Proteomes" id="UP000665020">
    <property type="component" value="Chromosome"/>
</dbReference>
<gene>
    <name evidence="1" type="primary">cinA</name>
    <name evidence="3" type="ORF">GM661_10315</name>
</gene>
<dbReference type="KEGG" id="ifn:GM661_10315"/>
<dbReference type="AlphaFoldDB" id="A0A8A7KJP9"/>